<sequence length="170" mass="19355">MHGRSQNVDYERSYISDEEFHDAEENDLSDLESIPSPSLFQTHNLSGSTSSDQSTINYYGNIYQGGVKGNKLSGFGKLSSKNKKEYIGGIWHNSQLIEVFSCQFIYLICSMHSRNEMRIYGKDNLFIFDRGNFVAKIKFGELKELDFARPLNPLNSGRGFLEKITITKVC</sequence>
<name>A0A8X6MDI6_9ARAC</name>
<evidence type="ECO:0000313" key="1">
    <source>
        <dbReference type="EMBL" id="GFS42478.1"/>
    </source>
</evidence>
<reference evidence="1" key="1">
    <citation type="submission" date="2020-08" db="EMBL/GenBank/DDBJ databases">
        <title>Multicomponent nature underlies the extraordinary mechanical properties of spider dragline silk.</title>
        <authorList>
            <person name="Kono N."/>
            <person name="Nakamura H."/>
            <person name="Mori M."/>
            <person name="Yoshida Y."/>
            <person name="Ohtoshi R."/>
            <person name="Malay A.D."/>
            <person name="Moran D.A.P."/>
            <person name="Tomita M."/>
            <person name="Numata K."/>
            <person name="Arakawa K."/>
        </authorList>
    </citation>
    <scope>NUCLEOTIDE SEQUENCE</scope>
</reference>
<evidence type="ECO:0000313" key="2">
    <source>
        <dbReference type="Proteomes" id="UP000886998"/>
    </source>
</evidence>
<dbReference type="EMBL" id="BMAV01025555">
    <property type="protein sequence ID" value="GFS42478.1"/>
    <property type="molecule type" value="Genomic_DNA"/>
</dbReference>
<accession>A0A8X6MDI6</accession>
<dbReference type="AlphaFoldDB" id="A0A8X6MDI6"/>
<gene>
    <name evidence="1" type="ORF">TNIN_464291</name>
</gene>
<comment type="caution">
    <text evidence="1">The sequence shown here is derived from an EMBL/GenBank/DDBJ whole genome shotgun (WGS) entry which is preliminary data.</text>
</comment>
<dbReference type="Proteomes" id="UP000886998">
    <property type="component" value="Unassembled WGS sequence"/>
</dbReference>
<organism evidence="1 2">
    <name type="scientific">Trichonephila inaurata madagascariensis</name>
    <dbReference type="NCBI Taxonomy" id="2747483"/>
    <lineage>
        <taxon>Eukaryota</taxon>
        <taxon>Metazoa</taxon>
        <taxon>Ecdysozoa</taxon>
        <taxon>Arthropoda</taxon>
        <taxon>Chelicerata</taxon>
        <taxon>Arachnida</taxon>
        <taxon>Araneae</taxon>
        <taxon>Araneomorphae</taxon>
        <taxon>Entelegynae</taxon>
        <taxon>Araneoidea</taxon>
        <taxon>Nephilidae</taxon>
        <taxon>Trichonephila</taxon>
        <taxon>Trichonephila inaurata</taxon>
    </lineage>
</organism>
<keyword evidence="2" id="KW-1185">Reference proteome</keyword>
<protein>
    <submittedName>
        <fullName evidence="1">Uncharacterized protein</fullName>
    </submittedName>
</protein>
<proteinExistence type="predicted"/>